<feature type="region of interest" description="Disordered" evidence="2">
    <location>
        <begin position="150"/>
        <end position="175"/>
    </location>
</feature>
<evidence type="ECO:0000313" key="7">
    <source>
        <dbReference type="Proteomes" id="UP000501107"/>
    </source>
</evidence>
<dbReference type="RefSeq" id="WP_000995585.1">
    <property type="nucleotide sequence ID" value="NZ_CP009335.1"/>
</dbReference>
<dbReference type="CDD" id="cd10437">
    <property type="entry name" value="GIY-YIG_HE_I-TevI_like"/>
    <property type="match status" value="1"/>
</dbReference>
<dbReference type="GO" id="GO:0004519">
    <property type="term" value="F:endonuclease activity"/>
    <property type="evidence" value="ECO:0007669"/>
    <property type="project" value="UniProtKB-KW"/>
</dbReference>
<dbReference type="GO" id="GO:0003677">
    <property type="term" value="F:DNA binding"/>
    <property type="evidence" value="ECO:0007669"/>
    <property type="project" value="InterPro"/>
</dbReference>
<feature type="compositionally biased region" description="Basic and acidic residues" evidence="2">
    <location>
        <begin position="155"/>
        <end position="164"/>
    </location>
</feature>
<evidence type="ECO:0000259" key="3">
    <source>
        <dbReference type="PROSITE" id="PS50164"/>
    </source>
</evidence>
<evidence type="ECO:0000313" key="6">
    <source>
        <dbReference type="Proteomes" id="UP000031876"/>
    </source>
</evidence>
<dbReference type="InterPro" id="IPR000305">
    <property type="entry name" value="GIY-YIG_endonuc"/>
</dbReference>
<dbReference type="EC" id="3.1.-.-" evidence="5"/>
<dbReference type="KEGG" id="btw:BF38_2573"/>
<dbReference type="AlphaFoldDB" id="A0A0B5NR82"/>
<dbReference type="NCBIfam" id="TIGR01453">
    <property type="entry name" value="grpIintron_endo"/>
    <property type="match status" value="1"/>
</dbReference>
<name>A0A0B5NR82_BACTU</name>
<keyword evidence="5" id="KW-0540">Nuclease</keyword>
<dbReference type="Proteomes" id="UP000501107">
    <property type="component" value="Chromosome"/>
</dbReference>
<dbReference type="Pfam" id="PF01541">
    <property type="entry name" value="GIY-YIG"/>
    <property type="match status" value="1"/>
</dbReference>
<dbReference type="InterPro" id="IPR035901">
    <property type="entry name" value="GIY-YIG_endonuc_sf"/>
</dbReference>
<dbReference type="PROSITE" id="PS50164">
    <property type="entry name" value="GIY_YIG"/>
    <property type="match status" value="1"/>
</dbReference>
<organism evidence="5 7">
    <name type="scientific">Bacillus thuringiensis</name>
    <dbReference type="NCBI Taxonomy" id="1428"/>
    <lineage>
        <taxon>Bacteria</taxon>
        <taxon>Bacillati</taxon>
        <taxon>Bacillota</taxon>
        <taxon>Bacilli</taxon>
        <taxon>Bacillales</taxon>
        <taxon>Bacillaceae</taxon>
        <taxon>Bacillus</taxon>
        <taxon>Bacillus cereus group</taxon>
    </lineage>
</organism>
<protein>
    <submittedName>
        <fullName evidence="5">Group I intron GIY-YIG endonuclease</fullName>
        <ecNumber evidence="5">3.1.-.-</ecNumber>
    </submittedName>
    <submittedName>
        <fullName evidence="4">Group I intron endonuclease family protein</fullName>
    </submittedName>
</protein>
<dbReference type="GeneID" id="45021354"/>
<dbReference type="Proteomes" id="UP000031876">
    <property type="component" value="Chromosome"/>
</dbReference>
<comment type="similarity">
    <text evidence="1">To endonucleases of group I introns of fungi and phage.</text>
</comment>
<dbReference type="SMART" id="SM00465">
    <property type="entry name" value="GIYc"/>
    <property type="match status" value="1"/>
</dbReference>
<evidence type="ECO:0000313" key="5">
    <source>
        <dbReference type="EMBL" id="QKH26221.1"/>
    </source>
</evidence>
<evidence type="ECO:0000256" key="1">
    <source>
        <dbReference type="ARBA" id="ARBA00010045"/>
    </source>
</evidence>
<dbReference type="Gene3D" id="3.40.1440.10">
    <property type="entry name" value="GIY-YIG endonuclease"/>
    <property type="match status" value="1"/>
</dbReference>
<feature type="domain" description="GIY-YIG" evidence="3">
    <location>
        <begin position="1"/>
        <end position="90"/>
    </location>
</feature>
<evidence type="ECO:0000313" key="4">
    <source>
        <dbReference type="EMBL" id="AJG74613.1"/>
    </source>
</evidence>
<dbReference type="SUPFAM" id="SSF82771">
    <property type="entry name" value="GIY-YIG endonuclease"/>
    <property type="match status" value="1"/>
</dbReference>
<dbReference type="SUPFAM" id="SSF64496">
    <property type="entry name" value="DNA-binding domain of intron-encoded endonucleases"/>
    <property type="match status" value="2"/>
</dbReference>
<dbReference type="EMBL" id="CP053980">
    <property type="protein sequence ID" value="QKH26221.1"/>
    <property type="molecule type" value="Genomic_DNA"/>
</dbReference>
<dbReference type="EMBL" id="CP009335">
    <property type="protein sequence ID" value="AJG74613.1"/>
    <property type="molecule type" value="Genomic_DNA"/>
</dbReference>
<reference evidence="5 7" key="2">
    <citation type="submission" date="2020-05" db="EMBL/GenBank/DDBJ databases">
        <title>FDA dAtabase for Regulatory Grade micrObial Sequences (FDA-ARGOS): Supporting development and validation of Infectious Disease Dx tests.</title>
        <authorList>
            <person name="Nelson B."/>
            <person name="Plummer A."/>
            <person name="Tallon L."/>
            <person name="Sadzewicz L."/>
            <person name="Zhao X."/>
            <person name="Vavikolanu K."/>
            <person name="Mehta A."/>
            <person name="Aluvathingal J."/>
            <person name="Nadendla S."/>
            <person name="Myers T."/>
            <person name="Yan Y."/>
            <person name="Sichtig H."/>
        </authorList>
    </citation>
    <scope>NUCLEOTIDE SEQUENCE [LARGE SCALE GENOMIC DNA]</scope>
    <source>
        <strain evidence="5 7">FDAARGOS_795</strain>
    </source>
</reference>
<dbReference type="SMART" id="SM00496">
    <property type="entry name" value="IENR2"/>
    <property type="match status" value="3"/>
</dbReference>
<gene>
    <name evidence="4" type="ORF">BF38_2573</name>
    <name evidence="5" type="ORF">FOC89_20530</name>
</gene>
<proteinExistence type="predicted"/>
<accession>A0A0B5NR82</accession>
<keyword evidence="5" id="KW-0378">Hydrolase</keyword>
<reference evidence="4 6" key="1">
    <citation type="journal article" date="2015" name="Genome Announc.">
        <title>Complete genome sequences for 35 biothreat assay-relevant bacillus species.</title>
        <authorList>
            <person name="Johnson S.L."/>
            <person name="Daligault H.E."/>
            <person name="Davenport K.W."/>
            <person name="Jaissle J."/>
            <person name="Frey K.G."/>
            <person name="Ladner J.T."/>
            <person name="Broomall S.M."/>
            <person name="Bishop-Lilly K.A."/>
            <person name="Bruce D.C."/>
            <person name="Gibbons H.S."/>
            <person name="Coyne S.R."/>
            <person name="Lo C.C."/>
            <person name="Meincke L."/>
            <person name="Munk A.C."/>
            <person name="Koroleva G.I."/>
            <person name="Rosenzweig C.N."/>
            <person name="Palacios G.F."/>
            <person name="Redden C.L."/>
            <person name="Minogue T.D."/>
            <person name="Chain P.S."/>
        </authorList>
    </citation>
    <scope>NUCLEOTIDE SEQUENCE [LARGE SCALE GENOMIC DNA]</scope>
    <source>
        <strain evidence="4 6">HD1011</strain>
    </source>
</reference>
<dbReference type="Pfam" id="PF07460">
    <property type="entry name" value="NUMOD3"/>
    <property type="match status" value="2"/>
</dbReference>
<dbReference type="InterPro" id="IPR003611">
    <property type="entry name" value="NUMOD3"/>
</dbReference>
<dbReference type="InterPro" id="IPR006350">
    <property type="entry name" value="Intron_endoG1"/>
</dbReference>
<evidence type="ECO:0000256" key="2">
    <source>
        <dbReference type="SAM" id="MobiDB-lite"/>
    </source>
</evidence>
<dbReference type="GO" id="GO:0016787">
    <property type="term" value="F:hydrolase activity"/>
    <property type="evidence" value="ECO:0007669"/>
    <property type="project" value="UniProtKB-KW"/>
</dbReference>
<sequence length="253" mass="29719">MNCGIYLIINKENRKFYIGSSNNFKVRFKTHRNQLNANQHHSKHLQAAWNLYGENKFEFKGIIELPNDKDILHKIEQSLLSQYYGKQYCYNGHPIARGGALSGEKNHMYGKTHSKEVKKFLSEINTGPNNYWYDKPQHLENMRSKITKRFHGRKHTDETKEKMSRSRKGKKHTKETCMKISKAQKNQYNSGREKQKKPIVINDIYYESLAEAGRAFNVPANTIKYRVLSNNFPNYQYFQEGVETIERASLDES</sequence>
<keyword evidence="5" id="KW-0255">Endonuclease</keyword>